<feature type="region of interest" description="Disordered" evidence="1">
    <location>
        <begin position="23"/>
        <end position="85"/>
    </location>
</feature>
<evidence type="ECO:0000256" key="1">
    <source>
        <dbReference type="SAM" id="MobiDB-lite"/>
    </source>
</evidence>
<comment type="caution">
    <text evidence="2">The sequence shown here is derived from an EMBL/GenBank/DDBJ whole genome shotgun (WGS) entry which is preliminary data.</text>
</comment>
<dbReference type="AlphaFoldDB" id="A0AAW2GEE1"/>
<feature type="compositionally biased region" description="Low complexity" evidence="1">
    <location>
        <begin position="51"/>
        <end position="75"/>
    </location>
</feature>
<gene>
    <name evidence="2" type="ORF">PUN28_006641</name>
</gene>
<name>A0AAW2GEE1_9HYME</name>
<dbReference type="EMBL" id="JADYXP020000005">
    <property type="protein sequence ID" value="KAL0124920.1"/>
    <property type="molecule type" value="Genomic_DNA"/>
</dbReference>
<evidence type="ECO:0000313" key="3">
    <source>
        <dbReference type="Proteomes" id="UP001430953"/>
    </source>
</evidence>
<sequence length="85" mass="8681">MPADAAAVSNTSDDLDRLAWPSSAFAAAQPDSDPRDLHPRGCAAEPTRPCLVSAESSPSASRLSSPAPAASVARETPVAFSTLCK</sequence>
<dbReference type="Proteomes" id="UP001430953">
    <property type="component" value="Unassembled WGS sequence"/>
</dbReference>
<keyword evidence="3" id="KW-1185">Reference proteome</keyword>
<reference evidence="2 3" key="1">
    <citation type="submission" date="2023-03" db="EMBL/GenBank/DDBJ databases">
        <title>High recombination rates correlate with genetic variation in Cardiocondyla obscurior ants.</title>
        <authorList>
            <person name="Errbii M."/>
        </authorList>
    </citation>
    <scope>NUCLEOTIDE SEQUENCE [LARGE SCALE GENOMIC DNA]</scope>
    <source>
        <strain evidence="2">Alpha-2009</strain>
        <tissue evidence="2">Whole body</tissue>
    </source>
</reference>
<proteinExistence type="predicted"/>
<organism evidence="2 3">
    <name type="scientific">Cardiocondyla obscurior</name>
    <dbReference type="NCBI Taxonomy" id="286306"/>
    <lineage>
        <taxon>Eukaryota</taxon>
        <taxon>Metazoa</taxon>
        <taxon>Ecdysozoa</taxon>
        <taxon>Arthropoda</taxon>
        <taxon>Hexapoda</taxon>
        <taxon>Insecta</taxon>
        <taxon>Pterygota</taxon>
        <taxon>Neoptera</taxon>
        <taxon>Endopterygota</taxon>
        <taxon>Hymenoptera</taxon>
        <taxon>Apocrita</taxon>
        <taxon>Aculeata</taxon>
        <taxon>Formicoidea</taxon>
        <taxon>Formicidae</taxon>
        <taxon>Myrmicinae</taxon>
        <taxon>Cardiocondyla</taxon>
    </lineage>
</organism>
<protein>
    <submittedName>
        <fullName evidence="2">Uncharacterized protein</fullName>
    </submittedName>
</protein>
<evidence type="ECO:0000313" key="2">
    <source>
        <dbReference type="EMBL" id="KAL0124920.1"/>
    </source>
</evidence>
<accession>A0AAW2GEE1</accession>